<reference evidence="2" key="1">
    <citation type="submission" date="2023-05" db="EMBL/GenBank/DDBJ databases">
        <title>[olsenella] sp. nov., isolated from a pig farm feces dump.</title>
        <authorList>
            <person name="Chang Y.-H."/>
        </authorList>
    </citation>
    <scope>NUCLEOTIDE SEQUENCE</scope>
    <source>
        <strain evidence="2">YH-ols2217</strain>
    </source>
</reference>
<protein>
    <submittedName>
        <fullName evidence="2">Uncharacterized protein</fullName>
    </submittedName>
</protein>
<evidence type="ECO:0000313" key="2">
    <source>
        <dbReference type="EMBL" id="MDJ1128624.1"/>
    </source>
</evidence>
<name>A0ABT6ZHV9_9ACTN</name>
<sequence>MNFMTNVIAVYGLMYLVGIALLALLIYWVVKKAIKDAYHEMAEEHAEAHGHEHCCNHDE</sequence>
<organism evidence="2 3">
    <name type="scientific">Kribbibacterium absianum</name>
    <dbReference type="NCBI Taxonomy" id="3044210"/>
    <lineage>
        <taxon>Bacteria</taxon>
        <taxon>Bacillati</taxon>
        <taxon>Actinomycetota</taxon>
        <taxon>Coriobacteriia</taxon>
        <taxon>Coriobacteriales</taxon>
        <taxon>Kribbibacteriaceae</taxon>
        <taxon>Kribbibacterium</taxon>
    </lineage>
</organism>
<accession>A0ABT6ZHV9</accession>
<keyword evidence="3" id="KW-1185">Reference proteome</keyword>
<keyword evidence="1" id="KW-0472">Membrane</keyword>
<keyword evidence="1" id="KW-1133">Transmembrane helix</keyword>
<dbReference type="EMBL" id="JASJEX010000001">
    <property type="protein sequence ID" value="MDJ1128624.1"/>
    <property type="molecule type" value="Genomic_DNA"/>
</dbReference>
<comment type="caution">
    <text evidence="2">The sequence shown here is derived from an EMBL/GenBank/DDBJ whole genome shotgun (WGS) entry which is preliminary data.</text>
</comment>
<dbReference type="Proteomes" id="UP001431693">
    <property type="component" value="Unassembled WGS sequence"/>
</dbReference>
<evidence type="ECO:0000256" key="1">
    <source>
        <dbReference type="SAM" id="Phobius"/>
    </source>
</evidence>
<dbReference type="RefSeq" id="WP_283712268.1">
    <property type="nucleotide sequence ID" value="NZ_JASJEW010000001.1"/>
</dbReference>
<keyword evidence="1" id="KW-0812">Transmembrane</keyword>
<evidence type="ECO:0000313" key="3">
    <source>
        <dbReference type="Proteomes" id="UP001431693"/>
    </source>
</evidence>
<feature type="transmembrane region" description="Helical" evidence="1">
    <location>
        <begin position="6"/>
        <end position="30"/>
    </location>
</feature>
<gene>
    <name evidence="2" type="ORF">QJ043_00790</name>
</gene>
<proteinExistence type="predicted"/>